<dbReference type="AlphaFoldDB" id="A0A1J1J5R2"/>
<keyword evidence="1" id="KW-1133">Transmembrane helix</keyword>
<keyword evidence="1" id="KW-0472">Membrane</keyword>
<sequence length="75" mass="8811">MDIGQTFILHIRNLEQDQLKVIIERGQKFTFANTAKLLNGIITSFAMQHFLFYVMFLIPRSIDRQTQKAFCQSMN</sequence>
<gene>
    <name evidence="2" type="ORF">CLUMA_CG020309</name>
</gene>
<keyword evidence="3" id="KW-1185">Reference proteome</keyword>
<evidence type="ECO:0000313" key="2">
    <source>
        <dbReference type="EMBL" id="CRL07330.1"/>
    </source>
</evidence>
<evidence type="ECO:0000313" key="3">
    <source>
        <dbReference type="Proteomes" id="UP000183832"/>
    </source>
</evidence>
<keyword evidence="1" id="KW-0812">Transmembrane</keyword>
<name>A0A1J1J5R2_9DIPT</name>
<dbReference type="Proteomes" id="UP000183832">
    <property type="component" value="Unassembled WGS sequence"/>
</dbReference>
<proteinExistence type="predicted"/>
<protein>
    <submittedName>
        <fullName evidence="2">CLUMA_CG020309, isoform A</fullName>
    </submittedName>
</protein>
<feature type="transmembrane region" description="Helical" evidence="1">
    <location>
        <begin position="37"/>
        <end position="58"/>
    </location>
</feature>
<dbReference type="EMBL" id="CVRI01000070">
    <property type="protein sequence ID" value="CRL07330.1"/>
    <property type="molecule type" value="Genomic_DNA"/>
</dbReference>
<organism evidence="2 3">
    <name type="scientific">Clunio marinus</name>
    <dbReference type="NCBI Taxonomy" id="568069"/>
    <lineage>
        <taxon>Eukaryota</taxon>
        <taxon>Metazoa</taxon>
        <taxon>Ecdysozoa</taxon>
        <taxon>Arthropoda</taxon>
        <taxon>Hexapoda</taxon>
        <taxon>Insecta</taxon>
        <taxon>Pterygota</taxon>
        <taxon>Neoptera</taxon>
        <taxon>Endopterygota</taxon>
        <taxon>Diptera</taxon>
        <taxon>Nematocera</taxon>
        <taxon>Chironomoidea</taxon>
        <taxon>Chironomidae</taxon>
        <taxon>Clunio</taxon>
    </lineage>
</organism>
<reference evidence="2 3" key="1">
    <citation type="submission" date="2015-04" db="EMBL/GenBank/DDBJ databases">
        <authorList>
            <person name="Syromyatnikov M.Y."/>
            <person name="Popov V.N."/>
        </authorList>
    </citation>
    <scope>NUCLEOTIDE SEQUENCE [LARGE SCALE GENOMIC DNA]</scope>
</reference>
<evidence type="ECO:0000256" key="1">
    <source>
        <dbReference type="SAM" id="Phobius"/>
    </source>
</evidence>
<accession>A0A1J1J5R2</accession>